<dbReference type="Pfam" id="PF23598">
    <property type="entry name" value="LRR_14"/>
    <property type="match status" value="1"/>
</dbReference>
<dbReference type="InterPro" id="IPR055414">
    <property type="entry name" value="LRR_R13L4/SHOC2-like"/>
</dbReference>
<evidence type="ECO:0000256" key="2">
    <source>
        <dbReference type="ARBA" id="ARBA00022821"/>
    </source>
</evidence>
<dbReference type="SUPFAM" id="SSF52058">
    <property type="entry name" value="L domain-like"/>
    <property type="match status" value="1"/>
</dbReference>
<evidence type="ECO:0000256" key="1">
    <source>
        <dbReference type="ARBA" id="ARBA00022737"/>
    </source>
</evidence>
<feature type="domain" description="Disease resistance R13L4/SHOC-2-like LRR" evidence="3">
    <location>
        <begin position="80"/>
        <end position="322"/>
    </location>
</feature>
<dbReference type="OrthoDB" id="2018467at2759"/>
<dbReference type="GO" id="GO:0006952">
    <property type="term" value="P:defense response"/>
    <property type="evidence" value="ECO:0007669"/>
    <property type="project" value="UniProtKB-KW"/>
</dbReference>
<dbReference type="GeneID" id="111294706"/>
<sequence>MHDLLHDLAIAVTKNECCTVNSFKQNIPQGVRQLYIDNLDFLEENPSGWFLDTHRLSQVRTFCYPDMKEGTSSDSFIKKCLARFHNLRVLNLKKSSFEVLPRNIGSLKHLRYLDLRACSNIKKLPNSICKLRSLETLLIGGERIEELPKDMRYMISLRMLEVNTRQRVLSGNGFEHLQSLLVLIITKCENLEYLFEGIQNLTSLHTLLIDECKNLISLPHGLKSSTQLKILIIMDCEKLDLNMTLGLEGREKEDNDNQDYLVGSGLRLQTLLIVGLPKLEALPQWLLLTSADTLQVLGLGECENLTALSVKQDLTSLEMLWIKDCPKLSSLPERMPRVNELRIQGIPIVGERCKPEMGED</sequence>
<dbReference type="Proteomes" id="UP000515121">
    <property type="component" value="Unplaced"/>
</dbReference>
<evidence type="ECO:0000313" key="5">
    <source>
        <dbReference type="RefSeq" id="XP_022743835.1"/>
    </source>
</evidence>
<evidence type="ECO:0000313" key="4">
    <source>
        <dbReference type="Proteomes" id="UP000515121"/>
    </source>
</evidence>
<keyword evidence="2" id="KW-0611">Plant defense</keyword>
<dbReference type="Gene3D" id="3.80.10.10">
    <property type="entry name" value="Ribonuclease Inhibitor"/>
    <property type="match status" value="2"/>
</dbReference>
<proteinExistence type="predicted"/>
<keyword evidence="4" id="KW-1185">Reference proteome</keyword>
<dbReference type="InterPro" id="IPR032675">
    <property type="entry name" value="LRR_dom_sf"/>
</dbReference>
<dbReference type="RefSeq" id="XP_022743835.1">
    <property type="nucleotide sequence ID" value="XM_022888100.1"/>
</dbReference>
<dbReference type="PANTHER" id="PTHR36766">
    <property type="entry name" value="PLANT BROAD-SPECTRUM MILDEW RESISTANCE PROTEIN RPW8"/>
    <property type="match status" value="1"/>
</dbReference>
<dbReference type="KEGG" id="dzi:111294706"/>
<organism evidence="4 5">
    <name type="scientific">Durio zibethinus</name>
    <name type="common">Durian</name>
    <dbReference type="NCBI Taxonomy" id="66656"/>
    <lineage>
        <taxon>Eukaryota</taxon>
        <taxon>Viridiplantae</taxon>
        <taxon>Streptophyta</taxon>
        <taxon>Embryophyta</taxon>
        <taxon>Tracheophyta</taxon>
        <taxon>Spermatophyta</taxon>
        <taxon>Magnoliopsida</taxon>
        <taxon>eudicotyledons</taxon>
        <taxon>Gunneridae</taxon>
        <taxon>Pentapetalae</taxon>
        <taxon>rosids</taxon>
        <taxon>malvids</taxon>
        <taxon>Malvales</taxon>
        <taxon>Malvaceae</taxon>
        <taxon>Helicteroideae</taxon>
        <taxon>Durio</taxon>
    </lineage>
</organism>
<accession>A0A6P5YUE2</accession>
<evidence type="ECO:0000259" key="3">
    <source>
        <dbReference type="Pfam" id="PF23598"/>
    </source>
</evidence>
<gene>
    <name evidence="5" type="primary">LOC111294706</name>
</gene>
<dbReference type="AlphaFoldDB" id="A0A6P5YUE2"/>
<name>A0A6P5YUE2_DURZI</name>
<protein>
    <submittedName>
        <fullName evidence="5">Disease resistance protein TAO1-like</fullName>
    </submittedName>
</protein>
<dbReference type="PANTHER" id="PTHR36766:SF61">
    <property type="entry name" value="NB-ARC DOMAIN DISEASE RESISTANCE PROTEIN"/>
    <property type="match status" value="1"/>
</dbReference>
<keyword evidence="1" id="KW-0677">Repeat</keyword>
<reference evidence="5" key="1">
    <citation type="submission" date="2025-08" db="UniProtKB">
        <authorList>
            <consortium name="RefSeq"/>
        </authorList>
    </citation>
    <scope>IDENTIFICATION</scope>
    <source>
        <tissue evidence="5">Fruit stalk</tissue>
    </source>
</reference>